<dbReference type="Pfam" id="PF08877">
    <property type="entry name" value="MepB-like"/>
    <property type="match status" value="1"/>
</dbReference>
<organism evidence="1 2">
    <name type="scientific">Leptospira congkakensis</name>
    <dbReference type="NCBI Taxonomy" id="2484932"/>
    <lineage>
        <taxon>Bacteria</taxon>
        <taxon>Pseudomonadati</taxon>
        <taxon>Spirochaetota</taxon>
        <taxon>Spirochaetia</taxon>
        <taxon>Leptospirales</taxon>
        <taxon>Leptospiraceae</taxon>
        <taxon>Leptospira</taxon>
    </lineage>
</organism>
<dbReference type="InterPro" id="IPR038231">
    <property type="entry name" value="MepB-like_sf"/>
</dbReference>
<dbReference type="PIRSF" id="PIRSF032285">
    <property type="entry name" value="UCP032285"/>
    <property type="match status" value="1"/>
</dbReference>
<dbReference type="EMBL" id="RQGP01000006">
    <property type="protein sequence ID" value="TGL96946.1"/>
    <property type="molecule type" value="Genomic_DNA"/>
</dbReference>
<accession>A0A4Z1A506</accession>
<sequence>MKHKPSVTAAIPPFLNSTKEKLFDRLKLPITNITLEPESSEYDACHFQVQNKKIRFRQAKVTPKKIGQFVTLWKRNKAGITEPFDSKDNTDIYIISANQKTQIGYFFFTKQILSEKGILSGKHEGKRGFRIYPSWDTPANKQGLSTKKWQIHYFVELTGKEEDLESISKLLGLQRQ</sequence>
<name>A0A4Z1A506_9LEPT</name>
<gene>
    <name evidence="1" type="ORF">EHQ69_01550</name>
</gene>
<keyword evidence="2" id="KW-1185">Reference proteome</keyword>
<proteinExistence type="predicted"/>
<comment type="caution">
    <text evidence="1">The sequence shown here is derived from an EMBL/GenBank/DDBJ whole genome shotgun (WGS) entry which is preliminary data.</text>
</comment>
<dbReference type="Gene3D" id="3.40.1350.140">
    <property type="entry name" value="MepB-like"/>
    <property type="match status" value="1"/>
</dbReference>
<dbReference type="RefSeq" id="WP_135584915.1">
    <property type="nucleotide sequence ID" value="NZ_RQGO01000018.1"/>
</dbReference>
<reference evidence="1" key="1">
    <citation type="journal article" date="2019" name="PLoS Negl. Trop. Dis.">
        <title>Revisiting the worldwide diversity of Leptospira species in the environment.</title>
        <authorList>
            <person name="Vincent A.T."/>
            <person name="Schiettekatte O."/>
            <person name="Bourhy P."/>
            <person name="Veyrier F.J."/>
            <person name="Picardeau M."/>
        </authorList>
    </citation>
    <scope>NUCLEOTIDE SEQUENCE [LARGE SCALE GENOMIC DNA]</scope>
    <source>
        <strain evidence="1">201702422</strain>
    </source>
</reference>
<dbReference type="Proteomes" id="UP000298263">
    <property type="component" value="Unassembled WGS sequence"/>
</dbReference>
<evidence type="ECO:0000313" key="2">
    <source>
        <dbReference type="Proteomes" id="UP000298263"/>
    </source>
</evidence>
<dbReference type="OrthoDB" id="4954833at2"/>
<evidence type="ECO:0000313" key="1">
    <source>
        <dbReference type="EMBL" id="TGL96946.1"/>
    </source>
</evidence>
<dbReference type="InterPro" id="IPR011235">
    <property type="entry name" value="MepB-like"/>
</dbReference>
<dbReference type="AlphaFoldDB" id="A0A4Z1A506"/>
<protein>
    <submittedName>
        <fullName evidence="1">MepB protein</fullName>
    </submittedName>
</protein>